<evidence type="ECO:0000259" key="1">
    <source>
        <dbReference type="Pfam" id="PF03104"/>
    </source>
</evidence>
<dbReference type="AlphaFoldDB" id="T1BS40"/>
<reference evidence="2" key="1">
    <citation type="submission" date="2013-08" db="EMBL/GenBank/DDBJ databases">
        <authorList>
            <person name="Mendez C."/>
            <person name="Richter M."/>
            <person name="Ferrer M."/>
            <person name="Sanchez J."/>
        </authorList>
    </citation>
    <scope>NUCLEOTIDE SEQUENCE</scope>
</reference>
<dbReference type="Gene3D" id="3.30.420.10">
    <property type="entry name" value="Ribonuclease H-like superfamily/Ribonuclease H"/>
    <property type="match status" value="1"/>
</dbReference>
<dbReference type="InterPro" id="IPR036397">
    <property type="entry name" value="RNaseH_sf"/>
</dbReference>
<sequence>EPEPVARGYATEEVIRVVGDPTPVEPFRPPLTYLSFDVENSLKDRHLLCLCGVVQRGDEEPRGFRLAGSEREILEGFVARVTTEDPDVITGYNIGGYDLPLLGERAEAIGLPPLALGRDRAPLSD</sequence>
<name>T1BS40_9ZZZZ</name>
<gene>
    <name evidence="2" type="ORF">B2A_05427</name>
</gene>
<protein>
    <submittedName>
        <fullName evidence="2">DNA polymerase II</fullName>
    </submittedName>
</protein>
<dbReference type="EMBL" id="AUZZ01003769">
    <property type="protein sequence ID" value="EQD56024.1"/>
    <property type="molecule type" value="Genomic_DNA"/>
</dbReference>
<feature type="domain" description="DNA-directed DNA polymerase family B exonuclease" evidence="1">
    <location>
        <begin position="68"/>
        <end position="114"/>
    </location>
</feature>
<dbReference type="SUPFAM" id="SSF53098">
    <property type="entry name" value="Ribonuclease H-like"/>
    <property type="match status" value="1"/>
</dbReference>
<evidence type="ECO:0000313" key="2">
    <source>
        <dbReference type="EMBL" id="EQD56024.1"/>
    </source>
</evidence>
<dbReference type="InterPro" id="IPR012337">
    <property type="entry name" value="RNaseH-like_sf"/>
</dbReference>
<dbReference type="InterPro" id="IPR006133">
    <property type="entry name" value="DNA-dir_DNA_pol_B_exonuc"/>
</dbReference>
<reference evidence="2" key="2">
    <citation type="journal article" date="2014" name="ISME J.">
        <title>Microbial stratification in low pH oxic and suboxic macroscopic growths along an acid mine drainage.</title>
        <authorList>
            <person name="Mendez-Garcia C."/>
            <person name="Mesa V."/>
            <person name="Sprenger R.R."/>
            <person name="Richter M."/>
            <person name="Diez M.S."/>
            <person name="Solano J."/>
            <person name="Bargiela R."/>
            <person name="Golyshina O.V."/>
            <person name="Manteca A."/>
            <person name="Ramos J.L."/>
            <person name="Gallego J.R."/>
            <person name="Llorente I."/>
            <person name="Martins Dos Santos V.A."/>
            <person name="Jensen O.N."/>
            <person name="Pelaez A.I."/>
            <person name="Sanchez J."/>
            <person name="Ferrer M."/>
        </authorList>
    </citation>
    <scope>NUCLEOTIDE SEQUENCE</scope>
</reference>
<feature type="non-terminal residue" evidence="2">
    <location>
        <position position="1"/>
    </location>
</feature>
<dbReference type="Pfam" id="PF03104">
    <property type="entry name" value="DNA_pol_B_exo1"/>
    <property type="match status" value="1"/>
</dbReference>
<accession>T1BS40</accession>
<comment type="caution">
    <text evidence="2">The sequence shown here is derived from an EMBL/GenBank/DDBJ whole genome shotgun (WGS) entry which is preliminary data.</text>
</comment>
<dbReference type="GO" id="GO:0003676">
    <property type="term" value="F:nucleic acid binding"/>
    <property type="evidence" value="ECO:0007669"/>
    <property type="project" value="InterPro"/>
</dbReference>
<organism evidence="2">
    <name type="scientific">mine drainage metagenome</name>
    <dbReference type="NCBI Taxonomy" id="410659"/>
    <lineage>
        <taxon>unclassified sequences</taxon>
        <taxon>metagenomes</taxon>
        <taxon>ecological metagenomes</taxon>
    </lineage>
</organism>
<feature type="non-terminal residue" evidence="2">
    <location>
        <position position="125"/>
    </location>
</feature>
<proteinExistence type="predicted"/>